<dbReference type="Pfam" id="PF00211">
    <property type="entry name" value="Guanylate_cyc"/>
    <property type="match status" value="1"/>
</dbReference>
<dbReference type="InterPro" id="IPR029787">
    <property type="entry name" value="Nucleotide_cyclase"/>
</dbReference>
<protein>
    <submittedName>
        <fullName evidence="2">Adenylate/guanylate cyclase domain-containing protein</fullName>
    </submittedName>
</protein>
<dbReference type="PANTHER" id="PTHR43081">
    <property type="entry name" value="ADENYLATE CYCLASE, TERMINAL-DIFFERENTIATION SPECIFIC-RELATED"/>
    <property type="match status" value="1"/>
</dbReference>
<accession>A0ABW2KR34</accession>
<dbReference type="CDD" id="cd07302">
    <property type="entry name" value="CHD"/>
    <property type="match status" value="1"/>
</dbReference>
<reference evidence="3" key="1">
    <citation type="journal article" date="2019" name="Int. J. Syst. Evol. Microbiol.">
        <title>The Global Catalogue of Microorganisms (GCM) 10K type strain sequencing project: providing services to taxonomists for standard genome sequencing and annotation.</title>
        <authorList>
            <consortium name="The Broad Institute Genomics Platform"/>
            <consortium name="The Broad Institute Genome Sequencing Center for Infectious Disease"/>
            <person name="Wu L."/>
            <person name="Ma J."/>
        </authorList>
    </citation>
    <scope>NUCLEOTIDE SEQUENCE [LARGE SCALE GENOMIC DNA]</scope>
    <source>
        <strain evidence="3">CGMCC 1.16275</strain>
    </source>
</reference>
<sequence>MSEPASASRPSSFQDWLLHAGTDPCDLDTLLPRICARLCELGLPLDRVSLNLEMLHPEVGGHGRVWLSEGGGRVSLYHAPRGLEVSEDYLASPVRVVDETDRPFRQHLEAGDAGMPLLRRLRGEGFTDYVIAPFPFQDRERTAAMSFATTRPGGFSPADLADLEAVVRMLCPHVEARVVAEIARDLMTTYLGRGPGERVFRGQIRRGDCTSIFAAICFCDLRGFTAFTHENVSDRVIQRLNCWFDLAVEAVEGQGGEVLKFMGDGLLAIFPAEELNPREACHRALEAADRLSRGVEGFNAAPPDGMPPLDYGLSLHLGYVAFGNIGGPRRLDFTVVGPAVNLASRLLDVAKGVERRVVVSAEFAGCSGRNDLHDLGSHPVRGLSRPATVYGLP</sequence>
<name>A0ABW2KR34_9PROT</name>
<dbReference type="SUPFAM" id="SSF55073">
    <property type="entry name" value="Nucleotide cyclase"/>
    <property type="match status" value="1"/>
</dbReference>
<evidence type="ECO:0000313" key="3">
    <source>
        <dbReference type="Proteomes" id="UP001596456"/>
    </source>
</evidence>
<comment type="caution">
    <text evidence="2">The sequence shown here is derived from an EMBL/GenBank/DDBJ whole genome shotgun (WGS) entry which is preliminary data.</text>
</comment>
<dbReference type="RefSeq" id="WP_377355966.1">
    <property type="nucleotide sequence ID" value="NZ_JBHTCM010000004.1"/>
</dbReference>
<dbReference type="PANTHER" id="PTHR43081:SF11">
    <property type="entry name" value="BLR2264 PROTEIN"/>
    <property type="match status" value="1"/>
</dbReference>
<dbReference type="InterPro" id="IPR050697">
    <property type="entry name" value="Adenylyl/Guanylyl_Cyclase_3/4"/>
</dbReference>
<keyword evidence="3" id="KW-1185">Reference proteome</keyword>
<proteinExistence type="predicted"/>
<dbReference type="PROSITE" id="PS50125">
    <property type="entry name" value="GUANYLATE_CYCLASE_2"/>
    <property type="match status" value="1"/>
</dbReference>
<gene>
    <name evidence="2" type="ORF">ACFQPS_01865</name>
</gene>
<feature type="domain" description="Guanylate cyclase" evidence="1">
    <location>
        <begin position="215"/>
        <end position="347"/>
    </location>
</feature>
<dbReference type="EMBL" id="JBHTCM010000004">
    <property type="protein sequence ID" value="MFC7331899.1"/>
    <property type="molecule type" value="Genomic_DNA"/>
</dbReference>
<dbReference type="Gene3D" id="3.30.70.1230">
    <property type="entry name" value="Nucleotide cyclase"/>
    <property type="match status" value="1"/>
</dbReference>
<dbReference type="SMART" id="SM00044">
    <property type="entry name" value="CYCc"/>
    <property type="match status" value="1"/>
</dbReference>
<dbReference type="InterPro" id="IPR001054">
    <property type="entry name" value="A/G_cyclase"/>
</dbReference>
<evidence type="ECO:0000313" key="2">
    <source>
        <dbReference type="EMBL" id="MFC7331899.1"/>
    </source>
</evidence>
<dbReference type="Proteomes" id="UP001596456">
    <property type="component" value="Unassembled WGS sequence"/>
</dbReference>
<organism evidence="2 3">
    <name type="scientific">Rhodocista pekingensis</name>
    <dbReference type="NCBI Taxonomy" id="201185"/>
    <lineage>
        <taxon>Bacteria</taxon>
        <taxon>Pseudomonadati</taxon>
        <taxon>Pseudomonadota</taxon>
        <taxon>Alphaproteobacteria</taxon>
        <taxon>Rhodospirillales</taxon>
        <taxon>Azospirillaceae</taxon>
        <taxon>Rhodocista</taxon>
    </lineage>
</organism>
<evidence type="ECO:0000259" key="1">
    <source>
        <dbReference type="PROSITE" id="PS50125"/>
    </source>
</evidence>